<dbReference type="RefSeq" id="WP_075073428.1">
    <property type="nucleotide sequence ID" value="NZ_DF967972.1"/>
</dbReference>
<dbReference type="EMBL" id="DF967972">
    <property type="protein sequence ID" value="GAP14141.1"/>
    <property type="molecule type" value="Genomic_DNA"/>
</dbReference>
<gene>
    <name evidence="10" type="ORF">LARV_01906</name>
</gene>
<reference evidence="10" key="1">
    <citation type="submission" date="2015-07" db="EMBL/GenBank/DDBJ databases">
        <title>Draft Genome Sequences of Anaerolinea thermolimosa IMO-1, Bellilinea caldifistulae GOMI-1, Leptolinea tardivitalis YMTK-2, Levilinea saccharolytica KIBI-1,Longilinea arvoryzae KOME-1, Previously Described as Members of the Anaerolineaceae (Chloroflexi).</title>
        <authorList>
            <person name="Sekiguchi Y."/>
            <person name="Ohashi A."/>
            <person name="Matsuura N."/>
            <person name="Tourlousse M.D."/>
        </authorList>
    </citation>
    <scope>NUCLEOTIDE SEQUENCE [LARGE SCALE GENOMIC DNA]</scope>
    <source>
        <strain evidence="10">KOME-1</strain>
    </source>
</reference>
<dbReference type="GO" id="GO:0008168">
    <property type="term" value="F:methyltransferase activity"/>
    <property type="evidence" value="ECO:0007669"/>
    <property type="project" value="UniProtKB-UniRule"/>
</dbReference>
<dbReference type="InterPro" id="IPR029041">
    <property type="entry name" value="FAD-linked_oxidoreductase-like"/>
</dbReference>
<feature type="domain" description="Hcy-binding" evidence="9">
    <location>
        <begin position="5"/>
        <end position="295"/>
    </location>
</feature>
<evidence type="ECO:0000256" key="1">
    <source>
        <dbReference type="ARBA" id="ARBA00001974"/>
    </source>
</evidence>
<evidence type="ECO:0000256" key="4">
    <source>
        <dbReference type="ARBA" id="ARBA00022630"/>
    </source>
</evidence>
<dbReference type="Proteomes" id="UP000055060">
    <property type="component" value="Unassembled WGS sequence"/>
</dbReference>
<dbReference type="Gene3D" id="3.20.20.330">
    <property type="entry name" value="Homocysteine-binding-like domain"/>
    <property type="match status" value="1"/>
</dbReference>
<dbReference type="PANTHER" id="PTHR11103">
    <property type="entry name" value="SLR1189 PROTEIN"/>
    <property type="match status" value="1"/>
</dbReference>
<dbReference type="PANTHER" id="PTHR11103:SF18">
    <property type="entry name" value="SLR1189 PROTEIN"/>
    <property type="match status" value="1"/>
</dbReference>
<dbReference type="Pfam" id="PF02219">
    <property type="entry name" value="MTHFR"/>
    <property type="match status" value="1"/>
</dbReference>
<comment type="pathway">
    <text evidence="2">One-carbon metabolism; tetrahydrofolate interconversion.</text>
</comment>
<dbReference type="UniPathway" id="UPA00193"/>
<keyword evidence="3 8" id="KW-0489">Methyltransferase</keyword>
<dbReference type="GO" id="GO:0006555">
    <property type="term" value="P:methionine metabolic process"/>
    <property type="evidence" value="ECO:0007669"/>
    <property type="project" value="InterPro"/>
</dbReference>
<dbReference type="Pfam" id="PF02574">
    <property type="entry name" value="S-methyl_trans"/>
    <property type="match status" value="1"/>
</dbReference>
<dbReference type="PROSITE" id="PS50970">
    <property type="entry name" value="HCY"/>
    <property type="match status" value="1"/>
</dbReference>
<dbReference type="AlphaFoldDB" id="A0A0S7BEY7"/>
<proteinExistence type="predicted"/>
<keyword evidence="8" id="KW-0479">Metal-binding</keyword>
<organism evidence="10">
    <name type="scientific">Longilinea arvoryzae</name>
    <dbReference type="NCBI Taxonomy" id="360412"/>
    <lineage>
        <taxon>Bacteria</taxon>
        <taxon>Bacillati</taxon>
        <taxon>Chloroflexota</taxon>
        <taxon>Anaerolineae</taxon>
        <taxon>Anaerolineales</taxon>
        <taxon>Anaerolineaceae</taxon>
        <taxon>Longilinea</taxon>
    </lineage>
</organism>
<keyword evidence="7" id="KW-0560">Oxidoreductase</keyword>
<comment type="cofactor">
    <cofactor evidence="1">
        <name>FAD</name>
        <dbReference type="ChEBI" id="CHEBI:57692"/>
    </cofactor>
</comment>
<comment type="cofactor">
    <cofactor evidence="8">
        <name>Zn(2+)</name>
        <dbReference type="ChEBI" id="CHEBI:29105"/>
    </cofactor>
</comment>
<feature type="binding site" evidence="8">
    <location>
        <position position="214"/>
    </location>
    <ligand>
        <name>Zn(2+)</name>
        <dbReference type="ChEBI" id="CHEBI:29105"/>
    </ligand>
</feature>
<evidence type="ECO:0000256" key="7">
    <source>
        <dbReference type="ARBA" id="ARBA00023002"/>
    </source>
</evidence>
<dbReference type="InterPro" id="IPR036589">
    <property type="entry name" value="HCY_dom_sf"/>
</dbReference>
<evidence type="ECO:0000256" key="3">
    <source>
        <dbReference type="ARBA" id="ARBA00022603"/>
    </source>
</evidence>
<dbReference type="GO" id="GO:0035999">
    <property type="term" value="P:tetrahydrofolate interconversion"/>
    <property type="evidence" value="ECO:0007669"/>
    <property type="project" value="UniProtKB-UniPathway"/>
</dbReference>
<evidence type="ECO:0000256" key="8">
    <source>
        <dbReference type="PROSITE-ProRule" id="PRU00333"/>
    </source>
</evidence>
<keyword evidence="4" id="KW-0285">Flavoprotein</keyword>
<evidence type="ECO:0000313" key="11">
    <source>
        <dbReference type="Proteomes" id="UP000055060"/>
    </source>
</evidence>
<evidence type="ECO:0000259" key="9">
    <source>
        <dbReference type="PROSITE" id="PS50970"/>
    </source>
</evidence>
<dbReference type="OrthoDB" id="9803687at2"/>
<evidence type="ECO:0000313" key="10">
    <source>
        <dbReference type="EMBL" id="GAP14141.1"/>
    </source>
</evidence>
<keyword evidence="11" id="KW-1185">Reference proteome</keyword>
<dbReference type="GO" id="GO:0004489">
    <property type="term" value="F:methylenetetrahydrofolate reductase [NAD(P)H] activity"/>
    <property type="evidence" value="ECO:0007669"/>
    <property type="project" value="InterPro"/>
</dbReference>
<dbReference type="SUPFAM" id="SSF51730">
    <property type="entry name" value="FAD-linked oxidoreductase"/>
    <property type="match status" value="1"/>
</dbReference>
<keyword evidence="5 8" id="KW-0808">Transferase</keyword>
<accession>A0A0S7BEY7</accession>
<evidence type="ECO:0000256" key="6">
    <source>
        <dbReference type="ARBA" id="ARBA00022827"/>
    </source>
</evidence>
<dbReference type="InterPro" id="IPR003726">
    <property type="entry name" value="HCY_dom"/>
</dbReference>
<dbReference type="CDD" id="cd00537">
    <property type="entry name" value="MTHFR"/>
    <property type="match status" value="1"/>
</dbReference>
<sequence length="624" mass="67604">MGLENPFLKLLESGKPILSDGAMGTMLHKRGIGFDVCFDELNLINPAVVGDIHREYIEAGANIIQTNTFGANRYKLEQHGLEDKLVEINAAGVELARRVVWASFKNVMIAGDVGPLGVRLAPFGRVLPEQARQAFAEQIAAMANAGVDLVIIETMTDLYEVREAIAASRQVAPYLPVIASMTFTRDDRTLLGDDPVKVARAMHGYGADVIGVNCSGGPNQLLRILKIMREAVPEAKFSVMPNAGWPQQVGGRIMYPADPEYFGDYALSLWNAGATVLGGCCGTTPQHIAAMAHALENAAERVEIEREAAAVADHDEPQPTNAPPTQLAKKLAENSFVVTVEMDPPRGLSTHKLLAGASLLAEAGADVIDVADSPMARMRMSPWAVCSLLQRRIGVETVLHFPTRGRNLLRVQGDLLAAHALDVRNVFVVMGDPTAIGDYPDAADNFDLVPSGLIKLIKQGFNAGVDHAGVDIGQPTSFFVGCALNLHPDDPEHEIKNLRRKLRAGADFILTQPTYNPAKAHEFLERVRNEVGESMRPLLAGILPLASGRHAAFLHAEVPGVLIPEEMRSRMNQAGDAGAREGIKIAIELAHALRADFNGIYLMPAFNRFDYAAEIIETVKREIE</sequence>
<evidence type="ECO:0000256" key="5">
    <source>
        <dbReference type="ARBA" id="ARBA00022679"/>
    </source>
</evidence>
<keyword evidence="6" id="KW-0274">FAD</keyword>
<dbReference type="STRING" id="360412.LARV_01906"/>
<dbReference type="NCBIfam" id="NF006396">
    <property type="entry name" value="PRK08645.1"/>
    <property type="match status" value="1"/>
</dbReference>
<protein>
    <submittedName>
        <fullName evidence="10">Methionine synthase I</fullName>
    </submittedName>
</protein>
<dbReference type="SUPFAM" id="SSF82282">
    <property type="entry name" value="Homocysteine S-methyltransferase"/>
    <property type="match status" value="1"/>
</dbReference>
<dbReference type="GO" id="GO:0046872">
    <property type="term" value="F:metal ion binding"/>
    <property type="evidence" value="ECO:0007669"/>
    <property type="project" value="UniProtKB-KW"/>
</dbReference>
<dbReference type="InterPro" id="IPR003171">
    <property type="entry name" value="Mehydrof_redctse-like"/>
</dbReference>
<feature type="binding site" evidence="8">
    <location>
        <position position="280"/>
    </location>
    <ligand>
        <name>Zn(2+)</name>
        <dbReference type="ChEBI" id="CHEBI:29105"/>
    </ligand>
</feature>
<keyword evidence="8" id="KW-0862">Zinc</keyword>
<name>A0A0S7BEY7_9CHLR</name>
<evidence type="ECO:0000256" key="2">
    <source>
        <dbReference type="ARBA" id="ARBA00004777"/>
    </source>
</evidence>
<dbReference type="Gene3D" id="3.20.20.220">
    <property type="match status" value="1"/>
</dbReference>
<dbReference type="GO" id="GO:0032259">
    <property type="term" value="P:methylation"/>
    <property type="evidence" value="ECO:0007669"/>
    <property type="project" value="UniProtKB-KW"/>
</dbReference>
<feature type="binding site" evidence="8">
    <location>
        <position position="281"/>
    </location>
    <ligand>
        <name>Zn(2+)</name>
        <dbReference type="ChEBI" id="CHEBI:29105"/>
    </ligand>
</feature>